<proteinExistence type="predicted"/>
<dbReference type="EC" id="3.2.1.14" evidence="1"/>
<dbReference type="Proteomes" id="UP000277437">
    <property type="component" value="Chromosome"/>
</dbReference>
<protein>
    <submittedName>
        <fullName evidence="1">Pyocin lytic enzyme</fullName>
        <ecNumber evidence="1">3.2.1.14</ecNumber>
    </submittedName>
</protein>
<evidence type="ECO:0000313" key="1">
    <source>
        <dbReference type="EMBL" id="VEF76595.1"/>
    </source>
</evidence>
<dbReference type="EMBL" id="LR134334">
    <property type="protein sequence ID" value="VEF76595.1"/>
    <property type="molecule type" value="Genomic_DNA"/>
</dbReference>
<gene>
    <name evidence="1" type="ORF">NCTC7357_04966</name>
</gene>
<reference evidence="1 2" key="1">
    <citation type="submission" date="2018-12" db="EMBL/GenBank/DDBJ databases">
        <authorList>
            <consortium name="Pathogen Informatics"/>
        </authorList>
    </citation>
    <scope>NUCLEOTIDE SEQUENCE [LARGE SCALE GENOMIC DNA]</scope>
    <source>
        <strain evidence="1 2">NCTC7357</strain>
    </source>
</reference>
<dbReference type="GO" id="GO:0008843">
    <property type="term" value="F:endochitinase activity"/>
    <property type="evidence" value="ECO:0007669"/>
    <property type="project" value="UniProtKB-EC"/>
</dbReference>
<keyword evidence="1" id="KW-0326">Glycosidase</keyword>
<organism evidence="1 2">
    <name type="scientific">Pseudomonas chlororaphis</name>
    <dbReference type="NCBI Taxonomy" id="587753"/>
    <lineage>
        <taxon>Bacteria</taxon>
        <taxon>Pseudomonadati</taxon>
        <taxon>Pseudomonadota</taxon>
        <taxon>Gammaproteobacteria</taxon>
        <taxon>Pseudomonadales</taxon>
        <taxon>Pseudomonadaceae</taxon>
        <taxon>Pseudomonas</taxon>
    </lineage>
</organism>
<name>A0AAX3G4G9_9PSED</name>
<dbReference type="AlphaFoldDB" id="A0AAX3G4G9"/>
<accession>A0AAX3G4G9</accession>
<sequence>MLITEPALRQIMPNARSQAGVFVSALNAAMAHRYTNTPKRMAAFLA</sequence>
<evidence type="ECO:0000313" key="2">
    <source>
        <dbReference type="Proteomes" id="UP000277437"/>
    </source>
</evidence>
<keyword evidence="1" id="KW-0378">Hydrolase</keyword>